<reference evidence="7 9" key="1">
    <citation type="submission" date="2015-04" db="EMBL/GenBank/DDBJ databases">
        <title>Genome sequence of Kerstersia gyiorum CG1.</title>
        <authorList>
            <person name="Greninger A.L."/>
            <person name="Kozyreva V."/>
            <person name="Chaturvedi V."/>
        </authorList>
    </citation>
    <scope>NUCLEOTIDE SEQUENCE [LARGE SCALE GENOMIC DNA]</scope>
    <source>
        <strain evidence="7 9">CG1</strain>
    </source>
</reference>
<dbReference type="InterPro" id="IPR050584">
    <property type="entry name" value="Cholesterol_7-desaturase"/>
</dbReference>
<keyword evidence="1" id="KW-0001">2Fe-2S</keyword>
<comment type="caution">
    <text evidence="7">The sequence shown here is derived from an EMBL/GenBank/DDBJ whole genome shotgun (WGS) entry which is preliminary data.</text>
</comment>
<evidence type="ECO:0000256" key="3">
    <source>
        <dbReference type="ARBA" id="ARBA00023002"/>
    </source>
</evidence>
<evidence type="ECO:0000313" key="7">
    <source>
        <dbReference type="EMBL" id="KKO71647.1"/>
    </source>
</evidence>
<dbReference type="CDD" id="cd03469">
    <property type="entry name" value="Rieske_RO_Alpha_N"/>
    <property type="match status" value="1"/>
</dbReference>
<evidence type="ECO:0000256" key="2">
    <source>
        <dbReference type="ARBA" id="ARBA00022723"/>
    </source>
</evidence>
<keyword evidence="2" id="KW-0479">Metal-binding</keyword>
<dbReference type="PANTHER" id="PTHR21266">
    <property type="entry name" value="IRON-SULFUR DOMAIN CONTAINING PROTEIN"/>
    <property type="match status" value="1"/>
</dbReference>
<keyword evidence="9" id="KW-1185">Reference proteome</keyword>
<dbReference type="Gene3D" id="2.102.10.10">
    <property type="entry name" value="Rieske [2Fe-2S] iron-sulphur domain"/>
    <property type="match status" value="1"/>
</dbReference>
<evidence type="ECO:0000313" key="10">
    <source>
        <dbReference type="Proteomes" id="UP000292039"/>
    </source>
</evidence>
<dbReference type="Pfam" id="PF19112">
    <property type="entry name" value="VanA_C"/>
    <property type="match status" value="1"/>
</dbReference>
<keyword evidence="7" id="KW-0223">Dioxygenase</keyword>
<reference evidence="8 10" key="2">
    <citation type="submission" date="2019-02" db="EMBL/GenBank/DDBJ databases">
        <title>Genomic Encyclopedia of Type Strains, Phase IV (KMG-IV): sequencing the most valuable type-strain genomes for metagenomic binning, comparative biology and taxonomic classification.</title>
        <authorList>
            <person name="Goeker M."/>
        </authorList>
    </citation>
    <scope>NUCLEOTIDE SEQUENCE [LARGE SCALE GENOMIC DNA]</scope>
    <source>
        <strain evidence="8 10">DSM 16618</strain>
    </source>
</reference>
<feature type="domain" description="Rieske" evidence="6">
    <location>
        <begin position="22"/>
        <end position="126"/>
    </location>
</feature>
<gene>
    <name evidence="7" type="ORF">AAV32_10705</name>
    <name evidence="8" type="ORF">EV679_2991</name>
</gene>
<dbReference type="SUPFAM" id="SSF55961">
    <property type="entry name" value="Bet v1-like"/>
    <property type="match status" value="1"/>
</dbReference>
<dbReference type="AlphaFoldDB" id="A0A171KRY0"/>
<organism evidence="7 9">
    <name type="scientific">Kerstersia gyiorum</name>
    <dbReference type="NCBI Taxonomy" id="206506"/>
    <lineage>
        <taxon>Bacteria</taxon>
        <taxon>Pseudomonadati</taxon>
        <taxon>Pseudomonadota</taxon>
        <taxon>Betaproteobacteria</taxon>
        <taxon>Burkholderiales</taxon>
        <taxon>Alcaligenaceae</taxon>
        <taxon>Kerstersia</taxon>
    </lineage>
</organism>
<keyword evidence="3" id="KW-0560">Oxidoreductase</keyword>
<sequence length="356" mass="40777">MQTLTQIDPVEQLLEQGLKDLWYPICPSGFVKETPVSLRRLGRKLVLWRDATTGKLHVLEDHCPHRGAPLSLGVVLGDTIACPYHGVEVRSDGVVTKVPGSPGCKLEGSRATRTFHVREVAGAVWVYNAFEPDCQTPPELVLPEELTDDETYSRFLCYVEWKGDWRYVSDNVMDPMHGTFLHKQSHTMFEGDTKAKFAIRDTEHGFVFEKEGQRNVNFDWTEWGDTGTHWMRLEIPYPKTGGPGGNFTIVYGVSPISPTLSAVFFWRVRKLAPGWQRDTWRFLYRNRLEARHWAVLEQDRVLVEHMEADANQRESLYQHDMGLVRLRRYLRSQAKQQIQAREAAQAKPAVRSASVA</sequence>
<evidence type="ECO:0000256" key="5">
    <source>
        <dbReference type="ARBA" id="ARBA00023014"/>
    </source>
</evidence>
<evidence type="ECO:0000313" key="8">
    <source>
        <dbReference type="EMBL" id="RZS66832.1"/>
    </source>
</evidence>
<dbReference type="SUPFAM" id="SSF50022">
    <property type="entry name" value="ISP domain"/>
    <property type="match status" value="1"/>
</dbReference>
<keyword evidence="4" id="KW-0408">Iron</keyword>
<evidence type="ECO:0000256" key="1">
    <source>
        <dbReference type="ARBA" id="ARBA00022714"/>
    </source>
</evidence>
<dbReference type="InterPro" id="IPR036922">
    <property type="entry name" value="Rieske_2Fe-2S_sf"/>
</dbReference>
<dbReference type="EMBL" id="LBNE01000006">
    <property type="protein sequence ID" value="KKO71647.1"/>
    <property type="molecule type" value="Genomic_DNA"/>
</dbReference>
<dbReference type="EMBL" id="SGWZ01000005">
    <property type="protein sequence ID" value="RZS66832.1"/>
    <property type="molecule type" value="Genomic_DNA"/>
</dbReference>
<dbReference type="RefSeq" id="WP_068371486.1">
    <property type="nucleotide sequence ID" value="NZ_CBCSEB010000009.1"/>
</dbReference>
<dbReference type="Pfam" id="PF00355">
    <property type="entry name" value="Rieske"/>
    <property type="match status" value="1"/>
</dbReference>
<dbReference type="GO" id="GO:0046872">
    <property type="term" value="F:metal ion binding"/>
    <property type="evidence" value="ECO:0007669"/>
    <property type="project" value="UniProtKB-KW"/>
</dbReference>
<accession>A0A171KRY0</accession>
<dbReference type="Proteomes" id="UP000292039">
    <property type="component" value="Unassembled WGS sequence"/>
</dbReference>
<dbReference type="STRING" id="206506.AAV32_10705"/>
<protein>
    <submittedName>
        <fullName evidence="7">3-phenylpropionate dioxygenase</fullName>
    </submittedName>
    <submittedName>
        <fullName evidence="8">Phenylpropionate dioxygenase-like ring-hydroxylating dioxygenase large terminal subunit</fullName>
    </submittedName>
</protein>
<dbReference type="GO" id="GO:0051213">
    <property type="term" value="F:dioxygenase activity"/>
    <property type="evidence" value="ECO:0007669"/>
    <property type="project" value="UniProtKB-KW"/>
</dbReference>
<dbReference type="GO" id="GO:0051537">
    <property type="term" value="F:2 iron, 2 sulfur cluster binding"/>
    <property type="evidence" value="ECO:0007669"/>
    <property type="project" value="UniProtKB-KW"/>
</dbReference>
<dbReference type="InterPro" id="IPR017941">
    <property type="entry name" value="Rieske_2Fe-2S"/>
</dbReference>
<keyword evidence="5" id="KW-0411">Iron-sulfur</keyword>
<dbReference type="Proteomes" id="UP000078084">
    <property type="component" value="Unassembled WGS sequence"/>
</dbReference>
<evidence type="ECO:0000313" key="9">
    <source>
        <dbReference type="Proteomes" id="UP000078084"/>
    </source>
</evidence>
<dbReference type="PATRIC" id="fig|206506.3.peg.2286"/>
<evidence type="ECO:0000256" key="4">
    <source>
        <dbReference type="ARBA" id="ARBA00023004"/>
    </source>
</evidence>
<proteinExistence type="predicted"/>
<name>A0A171KRY0_9BURK</name>
<dbReference type="InterPro" id="IPR044043">
    <property type="entry name" value="VanA_C_cat"/>
</dbReference>
<dbReference type="PROSITE" id="PS51296">
    <property type="entry name" value="RIESKE"/>
    <property type="match status" value="1"/>
</dbReference>
<evidence type="ECO:0000259" key="6">
    <source>
        <dbReference type="PROSITE" id="PS51296"/>
    </source>
</evidence>
<dbReference type="PANTHER" id="PTHR21266:SF60">
    <property type="entry name" value="3-KETOSTEROID-9-ALPHA-MONOOXYGENASE, OXYGENASE COMPONENT"/>
    <property type="match status" value="1"/>
</dbReference>
<dbReference type="Gene3D" id="3.90.380.10">
    <property type="entry name" value="Naphthalene 1,2-dioxygenase Alpha Subunit, Chain A, domain 1"/>
    <property type="match status" value="1"/>
</dbReference>